<dbReference type="InterPro" id="IPR039532">
    <property type="entry name" value="TetR_C_Firmicutes"/>
</dbReference>
<dbReference type="InterPro" id="IPR050624">
    <property type="entry name" value="HTH-type_Tx_Regulator"/>
</dbReference>
<dbReference type="InterPro" id="IPR001647">
    <property type="entry name" value="HTH_TetR"/>
</dbReference>
<proteinExistence type="predicted"/>
<dbReference type="SUPFAM" id="SSF46689">
    <property type="entry name" value="Homeodomain-like"/>
    <property type="match status" value="1"/>
</dbReference>
<evidence type="ECO:0000313" key="5">
    <source>
        <dbReference type="Proteomes" id="UP000283314"/>
    </source>
</evidence>
<dbReference type="Proteomes" id="UP000283314">
    <property type="component" value="Unassembled WGS sequence"/>
</dbReference>
<comment type="caution">
    <text evidence="4">The sequence shown here is derived from an EMBL/GenBank/DDBJ whole genome shotgun (WGS) entry which is preliminary data.</text>
</comment>
<reference evidence="4 5" key="1">
    <citation type="submission" date="2018-08" db="EMBL/GenBank/DDBJ databases">
        <title>A genome reference for cultivated species of the human gut microbiota.</title>
        <authorList>
            <person name="Zou Y."/>
            <person name="Xue W."/>
            <person name="Luo G."/>
        </authorList>
    </citation>
    <scope>NUCLEOTIDE SEQUENCE [LARGE SCALE GENOMIC DNA]</scope>
    <source>
        <strain evidence="4 5">AF37-4</strain>
    </source>
</reference>
<sequence>MYKKCKKTHFKTCRRRKMANSNITKKALAQSLKELGSTKILDKITVADITNHCGVNRQTFYYHFNDKYELLNWIYTEDLFKPLTKDLDFFNWGDKLVGLLKYMKNMKPFFMNTIKSSNNFFAEYMDKVLIELMHKAIKDLDLYNHLGEKEKDIYARFFAYGLTGVIVDWTMAGMKEDEEELSKTLQSMVINTERIGYEFYMQRKKEKEGIK</sequence>
<dbReference type="AlphaFoldDB" id="A0A415L4W5"/>
<dbReference type="Gene3D" id="1.10.357.10">
    <property type="entry name" value="Tetracycline Repressor, domain 2"/>
    <property type="match status" value="1"/>
</dbReference>
<feature type="DNA-binding region" description="H-T-H motif" evidence="2">
    <location>
        <begin position="45"/>
        <end position="64"/>
    </location>
</feature>
<evidence type="ECO:0000256" key="2">
    <source>
        <dbReference type="PROSITE-ProRule" id="PRU00335"/>
    </source>
</evidence>
<dbReference type="Pfam" id="PF14278">
    <property type="entry name" value="TetR_C_8"/>
    <property type="match status" value="1"/>
</dbReference>
<dbReference type="PANTHER" id="PTHR43479:SF7">
    <property type="entry name" value="TETR-FAMILY TRANSCRIPTIONAL REGULATOR"/>
    <property type="match status" value="1"/>
</dbReference>
<organism evidence="4 5">
    <name type="scientific">Eubacterium ventriosum</name>
    <dbReference type="NCBI Taxonomy" id="39496"/>
    <lineage>
        <taxon>Bacteria</taxon>
        <taxon>Bacillati</taxon>
        <taxon>Bacillota</taxon>
        <taxon>Clostridia</taxon>
        <taxon>Eubacteriales</taxon>
        <taxon>Eubacteriaceae</taxon>
        <taxon>Eubacterium</taxon>
    </lineage>
</organism>
<dbReference type="Pfam" id="PF00440">
    <property type="entry name" value="TetR_N"/>
    <property type="match status" value="1"/>
</dbReference>
<keyword evidence="1 2" id="KW-0238">DNA-binding</keyword>
<dbReference type="PANTHER" id="PTHR43479">
    <property type="entry name" value="ACREF/ENVCD OPERON REPRESSOR-RELATED"/>
    <property type="match status" value="1"/>
</dbReference>
<evidence type="ECO:0000256" key="1">
    <source>
        <dbReference type="ARBA" id="ARBA00023125"/>
    </source>
</evidence>
<dbReference type="EMBL" id="QROT01000008">
    <property type="protein sequence ID" value="RHL43568.1"/>
    <property type="molecule type" value="Genomic_DNA"/>
</dbReference>
<evidence type="ECO:0000259" key="3">
    <source>
        <dbReference type="PROSITE" id="PS50977"/>
    </source>
</evidence>
<evidence type="ECO:0000313" key="4">
    <source>
        <dbReference type="EMBL" id="RHL43568.1"/>
    </source>
</evidence>
<dbReference type="PROSITE" id="PS50977">
    <property type="entry name" value="HTH_TETR_2"/>
    <property type="match status" value="1"/>
</dbReference>
<protein>
    <submittedName>
        <fullName evidence="4">TetR family transcriptional regulator</fullName>
    </submittedName>
</protein>
<feature type="domain" description="HTH tetR-type" evidence="3">
    <location>
        <begin position="22"/>
        <end position="82"/>
    </location>
</feature>
<dbReference type="InterPro" id="IPR009057">
    <property type="entry name" value="Homeodomain-like_sf"/>
</dbReference>
<gene>
    <name evidence="4" type="ORF">DW018_10685</name>
</gene>
<name>A0A415L4W5_9FIRM</name>
<dbReference type="GO" id="GO:0003677">
    <property type="term" value="F:DNA binding"/>
    <property type="evidence" value="ECO:0007669"/>
    <property type="project" value="UniProtKB-UniRule"/>
</dbReference>
<accession>A0A415L4W5</accession>